<organism evidence="1">
    <name type="scientific">mine drainage metagenome</name>
    <dbReference type="NCBI Taxonomy" id="410659"/>
    <lineage>
        <taxon>unclassified sequences</taxon>
        <taxon>metagenomes</taxon>
        <taxon>ecological metagenomes</taxon>
    </lineage>
</organism>
<name>A0A1J5PDX3_9ZZZZ</name>
<dbReference type="SUPFAM" id="SSF56954">
    <property type="entry name" value="Outer membrane efflux proteins (OEP)"/>
    <property type="match status" value="1"/>
</dbReference>
<evidence type="ECO:0000313" key="1">
    <source>
        <dbReference type="EMBL" id="OIQ69550.1"/>
    </source>
</evidence>
<dbReference type="PANTHER" id="PTHR30203:SF33">
    <property type="entry name" value="BLR4455 PROTEIN"/>
    <property type="match status" value="1"/>
</dbReference>
<dbReference type="AlphaFoldDB" id="A0A1J5PDX3"/>
<protein>
    <submittedName>
        <fullName evidence="1">Outer membrane protein OprM</fullName>
    </submittedName>
</protein>
<dbReference type="EMBL" id="MLJW01004663">
    <property type="protein sequence ID" value="OIQ69550.1"/>
    <property type="molecule type" value="Genomic_DNA"/>
</dbReference>
<dbReference type="InterPro" id="IPR010131">
    <property type="entry name" value="MdtP/NodT-like"/>
</dbReference>
<dbReference type="Gene3D" id="1.20.1600.10">
    <property type="entry name" value="Outer membrane efflux proteins (OEP)"/>
    <property type="match status" value="1"/>
</dbReference>
<gene>
    <name evidence="1" type="primary">oprM_37</name>
    <name evidence="1" type="ORF">GALL_488480</name>
</gene>
<sequence length="97" mass="10259">MLVALQQVEDQLAAQRLLAVEQRQQSAVVRAAEVSLKLAQDQYRAGTAPYLNVLSASNVAAQAGSALLTLQQRRYVAAVALVQALGGGWSDDAAVPR</sequence>
<accession>A0A1J5PDX3</accession>
<reference evidence="1" key="1">
    <citation type="submission" date="2016-10" db="EMBL/GenBank/DDBJ databases">
        <title>Sequence of Gallionella enrichment culture.</title>
        <authorList>
            <person name="Poehlein A."/>
            <person name="Muehling M."/>
            <person name="Daniel R."/>
        </authorList>
    </citation>
    <scope>NUCLEOTIDE SEQUENCE</scope>
</reference>
<dbReference type="GO" id="GO:0015562">
    <property type="term" value="F:efflux transmembrane transporter activity"/>
    <property type="evidence" value="ECO:0007669"/>
    <property type="project" value="InterPro"/>
</dbReference>
<comment type="caution">
    <text evidence="1">The sequence shown here is derived from an EMBL/GenBank/DDBJ whole genome shotgun (WGS) entry which is preliminary data.</text>
</comment>
<proteinExistence type="predicted"/>
<dbReference type="PANTHER" id="PTHR30203">
    <property type="entry name" value="OUTER MEMBRANE CATION EFFLUX PROTEIN"/>
    <property type="match status" value="1"/>
</dbReference>